<protein>
    <recommendedName>
        <fullName evidence="2">Bacteriophage T7 Gp4 DNA primase/helicase N-terminal domain-containing protein</fullName>
    </recommendedName>
</protein>
<sequence length="187" mass="21219">MFGKYTIADIAVLGEYRVQGKEVAVRVCPECGDSRYKFWVDPSKGVGYCYRCNYSPRLETLLGAARRASVELVPAVKKDPGPTPVPALVPVAKLPDDSLGLEFILRRGLDVDALTQNFAGYCPTGQYRYRLIFPFYSKAGEYRGFQGRWVLPNLPPGIPKWVTAPRTKKSQFLWNFDRVFAQQRWCI</sequence>
<proteinExistence type="predicted"/>
<dbReference type="EMBL" id="LAZR01012112">
    <property type="protein sequence ID" value="KKM39652.1"/>
    <property type="molecule type" value="Genomic_DNA"/>
</dbReference>
<dbReference type="SUPFAM" id="SSF57783">
    <property type="entry name" value="Zinc beta-ribbon"/>
    <property type="match status" value="1"/>
</dbReference>
<comment type="caution">
    <text evidence="1">The sequence shown here is derived from an EMBL/GenBank/DDBJ whole genome shotgun (WGS) entry which is preliminary data.</text>
</comment>
<organism evidence="1">
    <name type="scientific">marine sediment metagenome</name>
    <dbReference type="NCBI Taxonomy" id="412755"/>
    <lineage>
        <taxon>unclassified sequences</taxon>
        <taxon>metagenomes</taxon>
        <taxon>ecological metagenomes</taxon>
    </lineage>
</organism>
<dbReference type="SUPFAM" id="SSF56731">
    <property type="entry name" value="DNA primase core"/>
    <property type="match status" value="1"/>
</dbReference>
<reference evidence="1" key="1">
    <citation type="journal article" date="2015" name="Nature">
        <title>Complex archaea that bridge the gap between prokaryotes and eukaryotes.</title>
        <authorList>
            <person name="Spang A."/>
            <person name="Saw J.H."/>
            <person name="Jorgensen S.L."/>
            <person name="Zaremba-Niedzwiedzka K."/>
            <person name="Martijn J."/>
            <person name="Lind A.E."/>
            <person name="van Eijk R."/>
            <person name="Schleper C."/>
            <person name="Guy L."/>
            <person name="Ettema T.J."/>
        </authorList>
    </citation>
    <scope>NUCLEOTIDE SEQUENCE</scope>
</reference>
<evidence type="ECO:0008006" key="2">
    <source>
        <dbReference type="Google" id="ProtNLM"/>
    </source>
</evidence>
<name>A0A0F9L2U2_9ZZZZ</name>
<feature type="non-terminal residue" evidence="1">
    <location>
        <position position="187"/>
    </location>
</feature>
<gene>
    <name evidence="1" type="ORF">LCGC14_1564050</name>
</gene>
<evidence type="ECO:0000313" key="1">
    <source>
        <dbReference type="EMBL" id="KKM39652.1"/>
    </source>
</evidence>
<accession>A0A0F9L2U2</accession>
<dbReference type="AlphaFoldDB" id="A0A0F9L2U2"/>